<dbReference type="PANTHER" id="PTHR42847">
    <property type="entry name" value="ALKANESULFONATE MONOOXYGENASE"/>
    <property type="match status" value="1"/>
</dbReference>
<accession>A0A1I5TWX4</accession>
<dbReference type="PANTHER" id="PTHR42847:SF4">
    <property type="entry name" value="ALKANESULFONATE MONOOXYGENASE-RELATED"/>
    <property type="match status" value="1"/>
</dbReference>
<keyword evidence="3" id="KW-0560">Oxidoreductase</keyword>
<dbReference type="InterPro" id="IPR011251">
    <property type="entry name" value="Luciferase-like_dom"/>
</dbReference>
<dbReference type="OrthoDB" id="4566556at2"/>
<evidence type="ECO:0000256" key="3">
    <source>
        <dbReference type="ARBA" id="ARBA00023002"/>
    </source>
</evidence>
<feature type="domain" description="Luciferase-like" evidence="5">
    <location>
        <begin position="14"/>
        <end position="230"/>
    </location>
</feature>
<dbReference type="Pfam" id="PF00296">
    <property type="entry name" value="Bac_luciferase"/>
    <property type="match status" value="1"/>
</dbReference>
<evidence type="ECO:0000256" key="1">
    <source>
        <dbReference type="ARBA" id="ARBA00022630"/>
    </source>
</evidence>
<evidence type="ECO:0000259" key="5">
    <source>
        <dbReference type="Pfam" id="PF00296"/>
    </source>
</evidence>
<dbReference type="GO" id="GO:0008726">
    <property type="term" value="F:alkanesulfonate monooxygenase activity"/>
    <property type="evidence" value="ECO:0007669"/>
    <property type="project" value="TreeGrafter"/>
</dbReference>
<keyword evidence="7" id="KW-1185">Reference proteome</keyword>
<protein>
    <submittedName>
        <fullName evidence="6">Flavin-dependent oxidoreductase, luciferase family (Includes alkanesulfonate monooxygenase SsuD and methylene tetrahydromethanopterin reductase)</fullName>
    </submittedName>
</protein>
<proteinExistence type="predicted"/>
<keyword evidence="4 6" id="KW-0503">Monooxygenase</keyword>
<dbReference type="EMBL" id="FOWW01000003">
    <property type="protein sequence ID" value="SFP87509.1"/>
    <property type="molecule type" value="Genomic_DNA"/>
</dbReference>
<evidence type="ECO:0000313" key="7">
    <source>
        <dbReference type="Proteomes" id="UP000198727"/>
    </source>
</evidence>
<evidence type="ECO:0000256" key="4">
    <source>
        <dbReference type="ARBA" id="ARBA00023033"/>
    </source>
</evidence>
<dbReference type="Gene3D" id="3.20.20.30">
    <property type="entry name" value="Luciferase-like domain"/>
    <property type="match status" value="1"/>
</dbReference>
<dbReference type="InterPro" id="IPR050172">
    <property type="entry name" value="SsuD_RutA_monooxygenase"/>
</dbReference>
<sequence>MNVRIGVALPSLDQPDPRAVVAGARHVERLGLESAWASDVIIGDGTPSLESVVVLAAAAGATSRVRLGFGVLVLPLRPVPLLAAQLATLQHVSADRVVLGVGVGGFPESPFWRASGVPPGERGRRTDAALALLPGLVSGARTDVGGVGVELAPGATRPPILVGGGGSEAVLRRVVRFGDGWLPSLTTPAAVARGARRLRELADGRAAPTITVGVHTTFGPPSTQDDVLRDLVGHHGMTPDEAASVVVSGDPPAVAERFAAYVEAGAERILVALDGPDWMRQCELLAEVDTLLR</sequence>
<keyword evidence="1" id="KW-0285">Flavoprotein</keyword>
<reference evidence="7" key="1">
    <citation type="submission" date="2016-10" db="EMBL/GenBank/DDBJ databases">
        <authorList>
            <person name="Varghese N."/>
            <person name="Submissions S."/>
        </authorList>
    </citation>
    <scope>NUCLEOTIDE SEQUENCE [LARGE SCALE GENOMIC DNA]</scope>
    <source>
        <strain evidence="7">CGMCC 4.5579</strain>
    </source>
</reference>
<evidence type="ECO:0000313" key="6">
    <source>
        <dbReference type="EMBL" id="SFP87509.1"/>
    </source>
</evidence>
<dbReference type="Proteomes" id="UP000198727">
    <property type="component" value="Unassembled WGS sequence"/>
</dbReference>
<dbReference type="InterPro" id="IPR036661">
    <property type="entry name" value="Luciferase-like_sf"/>
</dbReference>
<name>A0A1I5TWX4_9PSEU</name>
<organism evidence="6 7">
    <name type="scientific">Amycolatopsis arida</name>
    <dbReference type="NCBI Taxonomy" id="587909"/>
    <lineage>
        <taxon>Bacteria</taxon>
        <taxon>Bacillati</taxon>
        <taxon>Actinomycetota</taxon>
        <taxon>Actinomycetes</taxon>
        <taxon>Pseudonocardiales</taxon>
        <taxon>Pseudonocardiaceae</taxon>
        <taxon>Amycolatopsis</taxon>
    </lineage>
</organism>
<gene>
    <name evidence="6" type="ORF">SAMN05421810_103693</name>
</gene>
<dbReference type="AlphaFoldDB" id="A0A1I5TWX4"/>
<dbReference type="RefSeq" id="WP_092530276.1">
    <property type="nucleotide sequence ID" value="NZ_FOWW01000003.1"/>
</dbReference>
<dbReference type="STRING" id="587909.SAMN05421810_103693"/>
<dbReference type="GO" id="GO:0046306">
    <property type="term" value="P:alkanesulfonate catabolic process"/>
    <property type="evidence" value="ECO:0007669"/>
    <property type="project" value="TreeGrafter"/>
</dbReference>
<evidence type="ECO:0000256" key="2">
    <source>
        <dbReference type="ARBA" id="ARBA00022643"/>
    </source>
</evidence>
<keyword evidence="2" id="KW-0288">FMN</keyword>
<dbReference type="SUPFAM" id="SSF51679">
    <property type="entry name" value="Bacterial luciferase-like"/>
    <property type="match status" value="1"/>
</dbReference>